<dbReference type="Gene3D" id="3.30.450.40">
    <property type="match status" value="1"/>
</dbReference>
<keyword evidence="2" id="KW-0238">DNA-binding</keyword>
<dbReference type="RefSeq" id="WP_048253600.1">
    <property type="nucleotide sequence ID" value="NZ_CACVCI010000001.1"/>
</dbReference>
<evidence type="ECO:0000259" key="4">
    <source>
        <dbReference type="PROSITE" id="PS51077"/>
    </source>
</evidence>
<accession>A0A0J5LTR5</accession>
<dbReference type="SUPFAM" id="SSF46785">
    <property type="entry name" value="Winged helix' DNA-binding domain"/>
    <property type="match status" value="1"/>
</dbReference>
<dbReference type="InterPro" id="IPR005471">
    <property type="entry name" value="Tscrpt_reg_IclR_N"/>
</dbReference>
<dbReference type="PROSITE" id="PS51078">
    <property type="entry name" value="ICLR_ED"/>
    <property type="match status" value="1"/>
</dbReference>
<dbReference type="Gene3D" id="1.10.10.10">
    <property type="entry name" value="Winged helix-like DNA-binding domain superfamily/Winged helix DNA-binding domain"/>
    <property type="match status" value="1"/>
</dbReference>
<dbReference type="Proteomes" id="UP000036196">
    <property type="component" value="Unassembled WGS sequence"/>
</dbReference>
<reference evidence="6 8" key="1">
    <citation type="submission" date="2015-05" db="EMBL/GenBank/DDBJ databases">
        <title>Genome sequences of Pluralibacter gergoviae.</title>
        <authorList>
            <person name="Greninger A.L."/>
            <person name="Miller S."/>
        </authorList>
    </citation>
    <scope>NUCLEOTIDE SEQUENCE [LARGE SCALE GENOMIC DNA]</scope>
    <source>
        <strain evidence="6 8">JS81F13</strain>
    </source>
</reference>
<dbReference type="Pfam" id="PF01614">
    <property type="entry name" value="IclR_C"/>
    <property type="match status" value="1"/>
</dbReference>
<dbReference type="PANTHER" id="PTHR30136">
    <property type="entry name" value="HELIX-TURN-HELIX TRANSCRIPTIONAL REGULATOR, ICLR FAMILY"/>
    <property type="match status" value="1"/>
</dbReference>
<name>A0A0J5LTR5_PLUGE</name>
<dbReference type="Proteomes" id="UP001236270">
    <property type="component" value="Unassembled WGS sequence"/>
</dbReference>
<dbReference type="GO" id="GO:0003700">
    <property type="term" value="F:DNA-binding transcription factor activity"/>
    <property type="evidence" value="ECO:0007669"/>
    <property type="project" value="TreeGrafter"/>
</dbReference>
<evidence type="ECO:0000313" key="7">
    <source>
        <dbReference type="EMBL" id="MDQ2308543.1"/>
    </source>
</evidence>
<feature type="domain" description="HTH iclR-type" evidence="4">
    <location>
        <begin position="15"/>
        <end position="77"/>
    </location>
</feature>
<proteinExistence type="predicted"/>
<dbReference type="GO" id="GO:0003677">
    <property type="term" value="F:DNA binding"/>
    <property type="evidence" value="ECO:0007669"/>
    <property type="project" value="UniProtKB-KW"/>
</dbReference>
<reference evidence="7" key="2">
    <citation type="submission" date="2023-08" db="EMBL/GenBank/DDBJ databases">
        <title>WGS of pathogenic bacterial species, Los Angeles County Public Health Laboratories.</title>
        <authorList>
            <person name="Garrigues J.M."/>
            <person name="Green N.M."/>
        </authorList>
    </citation>
    <scope>NUCLEOTIDE SEQUENCE</scope>
    <source>
        <strain evidence="7">LACPHL-BACT-2023-00068</strain>
    </source>
</reference>
<dbReference type="InterPro" id="IPR029016">
    <property type="entry name" value="GAF-like_dom_sf"/>
</dbReference>
<dbReference type="STRING" id="61647.LG71_03695"/>
<evidence type="ECO:0000256" key="3">
    <source>
        <dbReference type="ARBA" id="ARBA00023163"/>
    </source>
</evidence>
<feature type="domain" description="IclR-ED" evidence="5">
    <location>
        <begin position="71"/>
        <end position="254"/>
    </location>
</feature>
<dbReference type="eggNOG" id="COG1414">
    <property type="taxonomic scope" value="Bacteria"/>
</dbReference>
<dbReference type="EMBL" id="JAVDNV010000003">
    <property type="protein sequence ID" value="MDQ2308543.1"/>
    <property type="molecule type" value="Genomic_DNA"/>
</dbReference>
<gene>
    <name evidence="6" type="ORF">ABW06_18765</name>
    <name evidence="7" type="ORF">RBJ30_05465</name>
</gene>
<evidence type="ECO:0000313" key="8">
    <source>
        <dbReference type="Proteomes" id="UP000036196"/>
    </source>
</evidence>
<evidence type="ECO:0000256" key="1">
    <source>
        <dbReference type="ARBA" id="ARBA00023015"/>
    </source>
</evidence>
<dbReference type="AlphaFoldDB" id="A0A0J5LTR5"/>
<dbReference type="PANTHER" id="PTHR30136:SF35">
    <property type="entry name" value="HTH-TYPE TRANSCRIPTIONAL REGULATOR RV1719"/>
    <property type="match status" value="1"/>
</dbReference>
<keyword evidence="8" id="KW-1185">Reference proteome</keyword>
<evidence type="ECO:0000256" key="2">
    <source>
        <dbReference type="ARBA" id="ARBA00023125"/>
    </source>
</evidence>
<dbReference type="InterPro" id="IPR036390">
    <property type="entry name" value="WH_DNA-bd_sf"/>
</dbReference>
<dbReference type="SMART" id="SM00346">
    <property type="entry name" value="HTH_ICLR"/>
    <property type="match status" value="1"/>
</dbReference>
<dbReference type="PATRIC" id="fig|61647.14.peg.4585"/>
<evidence type="ECO:0000259" key="5">
    <source>
        <dbReference type="PROSITE" id="PS51078"/>
    </source>
</evidence>
<dbReference type="GeneID" id="61382603"/>
<dbReference type="InterPro" id="IPR036388">
    <property type="entry name" value="WH-like_DNA-bd_sf"/>
</dbReference>
<dbReference type="GO" id="GO:0045892">
    <property type="term" value="P:negative regulation of DNA-templated transcription"/>
    <property type="evidence" value="ECO:0007669"/>
    <property type="project" value="TreeGrafter"/>
</dbReference>
<dbReference type="InterPro" id="IPR014757">
    <property type="entry name" value="Tscrpt_reg_IclR_C"/>
</dbReference>
<dbReference type="EMBL" id="LDZF01000022">
    <property type="protein sequence ID" value="KMK12012.1"/>
    <property type="molecule type" value="Genomic_DNA"/>
</dbReference>
<organism evidence="6 8">
    <name type="scientific">Pluralibacter gergoviae</name>
    <name type="common">Enterobacter gergoviae</name>
    <dbReference type="NCBI Taxonomy" id="61647"/>
    <lineage>
        <taxon>Bacteria</taxon>
        <taxon>Pseudomonadati</taxon>
        <taxon>Pseudomonadota</taxon>
        <taxon>Gammaproteobacteria</taxon>
        <taxon>Enterobacterales</taxon>
        <taxon>Enterobacteriaceae</taxon>
        <taxon>Pluralibacter</taxon>
    </lineage>
</organism>
<keyword evidence="3" id="KW-0804">Transcription</keyword>
<dbReference type="InterPro" id="IPR050707">
    <property type="entry name" value="HTH_MetabolicPath_Reg"/>
</dbReference>
<evidence type="ECO:0000313" key="6">
    <source>
        <dbReference type="EMBL" id="KMK12012.1"/>
    </source>
</evidence>
<dbReference type="SUPFAM" id="SSF55781">
    <property type="entry name" value="GAF domain-like"/>
    <property type="match status" value="1"/>
</dbReference>
<protein>
    <submittedName>
        <fullName evidence="6 7">Transcriptional regulator</fullName>
    </submittedName>
</protein>
<sequence>MHSLKNSPESRPGGIQVIARAVAVMRSLSRHPSGLSLSAIAQDVQLARSTVQRIVAALEAENMVESMGSQGGFRLGPALGQLLHQTQADIITSVREHLNDLAASVQESVCLSTLAGDKVYVVDCTIYERELRVAFPVGVEAPAYSTAAGKIILSQLDADALEKRIPARLPMLTPKTLNREQLLCQLTEIRSSEIACDMQEHLEGVCTFAVLINTYLGAYAISIIAPSVRAEYSQQRFQDALFACKKVIEQKIGSALINKKIQ</sequence>
<comment type="caution">
    <text evidence="6">The sequence shown here is derived from an EMBL/GenBank/DDBJ whole genome shotgun (WGS) entry which is preliminary data.</text>
</comment>
<dbReference type="Pfam" id="PF09339">
    <property type="entry name" value="HTH_IclR"/>
    <property type="match status" value="1"/>
</dbReference>
<dbReference type="PROSITE" id="PS51077">
    <property type="entry name" value="HTH_ICLR"/>
    <property type="match status" value="1"/>
</dbReference>
<keyword evidence="1" id="KW-0805">Transcription regulation</keyword>